<feature type="compositionally biased region" description="Basic and acidic residues" evidence="7">
    <location>
        <begin position="464"/>
        <end position="473"/>
    </location>
</feature>
<dbReference type="GeneID" id="19171042"/>
<proteinExistence type="predicted"/>
<evidence type="ECO:0000256" key="3">
    <source>
        <dbReference type="ARBA" id="ARBA00022763"/>
    </source>
</evidence>
<keyword evidence="5" id="KW-0234">DNA repair</keyword>
<feature type="region of interest" description="Disordered" evidence="7">
    <location>
        <begin position="374"/>
        <end position="420"/>
    </location>
</feature>
<feature type="compositionally biased region" description="Acidic residues" evidence="7">
    <location>
        <begin position="382"/>
        <end position="394"/>
    </location>
</feature>
<dbReference type="GO" id="GO:0005524">
    <property type="term" value="F:ATP binding"/>
    <property type="evidence" value="ECO:0007669"/>
    <property type="project" value="UniProtKB-KW"/>
</dbReference>
<dbReference type="GO" id="GO:0007131">
    <property type="term" value="P:reciprocal meiotic recombination"/>
    <property type="evidence" value="ECO:0007669"/>
    <property type="project" value="TreeGrafter"/>
</dbReference>
<comment type="caution">
    <text evidence="9">The sequence shown here is derived from an EMBL/GenBank/DDBJ whole genome shotgun (WGS) entry which is preliminary data.</text>
</comment>
<evidence type="ECO:0000259" key="8">
    <source>
        <dbReference type="PROSITE" id="PS50162"/>
    </source>
</evidence>
<keyword evidence="4" id="KW-0067">ATP-binding</keyword>
<feature type="domain" description="RecA family profile 1" evidence="8">
    <location>
        <begin position="37"/>
        <end position="247"/>
    </location>
</feature>
<dbReference type="SUPFAM" id="SSF52540">
    <property type="entry name" value="P-loop containing nucleoside triphosphate hydrolases"/>
    <property type="match status" value="1"/>
</dbReference>
<keyword evidence="3" id="KW-0227">DNA damage</keyword>
<evidence type="ECO:0000256" key="6">
    <source>
        <dbReference type="ARBA" id="ARBA00023242"/>
    </source>
</evidence>
<dbReference type="InterPro" id="IPR003593">
    <property type="entry name" value="AAA+_ATPase"/>
</dbReference>
<dbReference type="InterPro" id="IPR052093">
    <property type="entry name" value="HR_Repair_Mediator"/>
</dbReference>
<dbReference type="Gene3D" id="3.40.50.300">
    <property type="entry name" value="P-loop containing nucleotide triphosphate hydrolases"/>
    <property type="match status" value="1"/>
</dbReference>
<dbReference type="GO" id="GO:0000400">
    <property type="term" value="F:four-way junction DNA binding"/>
    <property type="evidence" value="ECO:0007669"/>
    <property type="project" value="TreeGrafter"/>
</dbReference>
<evidence type="ECO:0000256" key="1">
    <source>
        <dbReference type="ARBA" id="ARBA00004123"/>
    </source>
</evidence>
<comment type="subcellular location">
    <subcellularLocation>
        <location evidence="1">Nucleus</location>
    </subcellularLocation>
</comment>
<evidence type="ECO:0000256" key="7">
    <source>
        <dbReference type="SAM" id="MobiDB-lite"/>
    </source>
</evidence>
<dbReference type="PANTHER" id="PTHR46239:SF1">
    <property type="entry name" value="DNA REPAIR PROTEIN RAD51 HOMOLOG 3"/>
    <property type="match status" value="1"/>
</dbReference>
<gene>
    <name evidence="9" type="ORF">A1O3_06938</name>
</gene>
<dbReference type="GO" id="GO:0140664">
    <property type="term" value="F:ATP-dependent DNA damage sensor activity"/>
    <property type="evidence" value="ECO:0007669"/>
    <property type="project" value="InterPro"/>
</dbReference>
<dbReference type="eggNOG" id="KOG1433">
    <property type="taxonomic scope" value="Eukaryota"/>
</dbReference>
<name>W9YEB4_9EURO</name>
<dbReference type="OrthoDB" id="5957327at2759"/>
<dbReference type="HOGENOM" id="CLU_043547_2_0_1"/>
<evidence type="ECO:0000256" key="4">
    <source>
        <dbReference type="ARBA" id="ARBA00022840"/>
    </source>
</evidence>
<dbReference type="PANTHER" id="PTHR46239">
    <property type="entry name" value="DNA REPAIR PROTEIN RAD51 HOMOLOG 3 RAD51C"/>
    <property type="match status" value="1"/>
</dbReference>
<dbReference type="EMBL" id="AMGY01000006">
    <property type="protein sequence ID" value="EXJ80654.1"/>
    <property type="molecule type" value="Genomic_DNA"/>
</dbReference>
<feature type="compositionally biased region" description="Low complexity" evidence="7">
    <location>
        <begin position="445"/>
        <end position="454"/>
    </location>
</feature>
<accession>W9YEB4</accession>
<dbReference type="InterPro" id="IPR020588">
    <property type="entry name" value="RecA_ATP-bd"/>
</dbReference>
<keyword evidence="2" id="KW-0547">Nucleotide-binding</keyword>
<feature type="region of interest" description="Disordered" evidence="7">
    <location>
        <begin position="443"/>
        <end position="473"/>
    </location>
</feature>
<dbReference type="STRING" id="1182542.W9YEB4"/>
<keyword evidence="10" id="KW-1185">Reference proteome</keyword>
<dbReference type="RefSeq" id="XP_007735242.1">
    <property type="nucleotide sequence ID" value="XM_007737052.1"/>
</dbReference>
<keyword evidence="6" id="KW-0539">Nucleus</keyword>
<dbReference type="GO" id="GO:0033065">
    <property type="term" value="C:Rad51C-XRCC3 complex"/>
    <property type="evidence" value="ECO:0007669"/>
    <property type="project" value="TreeGrafter"/>
</dbReference>
<dbReference type="SMART" id="SM00382">
    <property type="entry name" value="AAA"/>
    <property type="match status" value="1"/>
</dbReference>
<dbReference type="PROSITE" id="PS50162">
    <property type="entry name" value="RECA_2"/>
    <property type="match status" value="1"/>
</dbReference>
<dbReference type="Proteomes" id="UP000019478">
    <property type="component" value="Unassembled WGS sequence"/>
</dbReference>
<dbReference type="AlphaFoldDB" id="W9YEB4"/>
<dbReference type="InterPro" id="IPR027417">
    <property type="entry name" value="P-loop_NTPase"/>
</dbReference>
<protein>
    <recommendedName>
        <fullName evidence="8">RecA family profile 1 domain-containing protein</fullName>
    </recommendedName>
</protein>
<dbReference type="GO" id="GO:0008821">
    <property type="term" value="F:crossover junction DNA endonuclease activity"/>
    <property type="evidence" value="ECO:0007669"/>
    <property type="project" value="TreeGrafter"/>
</dbReference>
<dbReference type="GO" id="GO:0033063">
    <property type="term" value="C:Rad51B-Rad51C-Rad51D-XRCC2 complex"/>
    <property type="evidence" value="ECO:0007669"/>
    <property type="project" value="TreeGrafter"/>
</dbReference>
<evidence type="ECO:0000313" key="9">
    <source>
        <dbReference type="EMBL" id="EXJ80654.1"/>
    </source>
</evidence>
<evidence type="ECO:0000256" key="5">
    <source>
        <dbReference type="ARBA" id="ARBA00023204"/>
    </source>
</evidence>
<organism evidence="9 10">
    <name type="scientific">Capronia epimyces CBS 606.96</name>
    <dbReference type="NCBI Taxonomy" id="1182542"/>
    <lineage>
        <taxon>Eukaryota</taxon>
        <taxon>Fungi</taxon>
        <taxon>Dikarya</taxon>
        <taxon>Ascomycota</taxon>
        <taxon>Pezizomycotina</taxon>
        <taxon>Eurotiomycetes</taxon>
        <taxon>Chaetothyriomycetidae</taxon>
        <taxon>Chaetothyriales</taxon>
        <taxon>Herpotrichiellaceae</taxon>
        <taxon>Capronia</taxon>
    </lineage>
</organism>
<sequence>MEDRGADIDIHNFSASPSQHRLPTVSGIEALQNAAAGAKGIPSGLPALDSLLLPNYLSIATPGIQRGHVTEVFGPPGVGKTTFALQLAVNALRSSSSESHVLWVNTGSPLIEKRIHEILEARHLGDDCDTSSSPPAPFDAETPLEKFMYLESNTLPRLLALFLHPTRTFPSQETCLIVVDDLSNLVLGSFSRNPKSLKPGPPAALREKLEKRAAGRRFQIIESLAAAMSKTAALKKLAVVVLTNATMSLKIGQKATLKPALSSQAWDTAVHTRIILYRDFPDEQQEAEMSEIDATELRYAEIQRLARKDVYRTPVPFVILTRGLQPLTLDMSSSGNQLADETNVADEINDAAGLMTENDVPLLPFELSKQSQSKKRKAIEIADSEDDDDEDDEQDIRSDLDEMQLPRMLRRGGSASNKPEEMILDTHELAILRSYRYASIRGSEDALGISSSSSEGEDETDSEINVHHGEAVR</sequence>
<evidence type="ECO:0000313" key="10">
    <source>
        <dbReference type="Proteomes" id="UP000019478"/>
    </source>
</evidence>
<evidence type="ECO:0000256" key="2">
    <source>
        <dbReference type="ARBA" id="ARBA00022741"/>
    </source>
</evidence>
<dbReference type="GO" id="GO:0000707">
    <property type="term" value="P:meiotic DNA recombinase assembly"/>
    <property type="evidence" value="ECO:0007669"/>
    <property type="project" value="TreeGrafter"/>
</dbReference>
<dbReference type="GO" id="GO:0005657">
    <property type="term" value="C:replication fork"/>
    <property type="evidence" value="ECO:0007669"/>
    <property type="project" value="TreeGrafter"/>
</dbReference>
<reference evidence="9 10" key="1">
    <citation type="submission" date="2013-03" db="EMBL/GenBank/DDBJ databases">
        <title>The Genome Sequence of Capronia epimyces CBS 606.96.</title>
        <authorList>
            <consortium name="The Broad Institute Genomics Platform"/>
            <person name="Cuomo C."/>
            <person name="de Hoog S."/>
            <person name="Gorbushina A."/>
            <person name="Walker B."/>
            <person name="Young S.K."/>
            <person name="Zeng Q."/>
            <person name="Gargeya S."/>
            <person name="Fitzgerald M."/>
            <person name="Haas B."/>
            <person name="Abouelleil A."/>
            <person name="Allen A.W."/>
            <person name="Alvarado L."/>
            <person name="Arachchi H.M."/>
            <person name="Berlin A.M."/>
            <person name="Chapman S.B."/>
            <person name="Gainer-Dewar J."/>
            <person name="Goldberg J."/>
            <person name="Griggs A."/>
            <person name="Gujja S."/>
            <person name="Hansen M."/>
            <person name="Howarth C."/>
            <person name="Imamovic A."/>
            <person name="Ireland A."/>
            <person name="Larimer J."/>
            <person name="McCowan C."/>
            <person name="Murphy C."/>
            <person name="Pearson M."/>
            <person name="Poon T.W."/>
            <person name="Priest M."/>
            <person name="Roberts A."/>
            <person name="Saif S."/>
            <person name="Shea T."/>
            <person name="Sisk P."/>
            <person name="Sykes S."/>
            <person name="Wortman J."/>
            <person name="Nusbaum C."/>
            <person name="Birren B."/>
        </authorList>
    </citation>
    <scope>NUCLEOTIDE SEQUENCE [LARGE SCALE GENOMIC DNA]</scope>
    <source>
        <strain evidence="9 10">CBS 606.96</strain>
    </source>
</reference>